<dbReference type="GO" id="GO:0006952">
    <property type="term" value="P:defense response"/>
    <property type="evidence" value="ECO:0007669"/>
    <property type="project" value="UniProtKB-ARBA"/>
</dbReference>
<dbReference type="InterPro" id="IPR032675">
    <property type="entry name" value="LRR_dom_sf"/>
</dbReference>
<evidence type="ECO:0000256" key="7">
    <source>
        <dbReference type="ARBA" id="ARBA00022737"/>
    </source>
</evidence>
<evidence type="ECO:0008006" key="14">
    <source>
        <dbReference type="Google" id="ProtNLM"/>
    </source>
</evidence>
<dbReference type="Gene3D" id="3.80.10.10">
    <property type="entry name" value="Ribonuclease Inhibitor"/>
    <property type="match status" value="3"/>
</dbReference>
<dbReference type="PRINTS" id="PR00019">
    <property type="entry name" value="LEURICHRPT"/>
</dbReference>
<feature type="non-terminal residue" evidence="12">
    <location>
        <position position="1"/>
    </location>
</feature>
<evidence type="ECO:0000313" key="13">
    <source>
        <dbReference type="Proteomes" id="UP000428333"/>
    </source>
</evidence>
<evidence type="ECO:0000256" key="6">
    <source>
        <dbReference type="ARBA" id="ARBA00022692"/>
    </source>
</evidence>
<dbReference type="InterPro" id="IPR001611">
    <property type="entry name" value="Leu-rich_rpt"/>
</dbReference>
<evidence type="ECO:0000256" key="10">
    <source>
        <dbReference type="ARBA" id="ARBA00023180"/>
    </source>
</evidence>
<sequence>MESLLLSYNSFGGPLLLPSRHMRNLLELDISNNNLEGFIPYETARSFPSLEFLNLSTNNFEGNIPSSLGYMTTLSVLDLSNNRLSGEIPVHLAKGCHLLNFLRLSNNFLKGPVLPHQNNLNQLEYLYSDNNGFIEIPPDLSQSPLIVLNVSANQLVGKIPAFMGNMPLMVLYMADNHLEGPIPIEFCQLIDLRLLDLSENNITGAVPSCFNSSPIKSIRLSKNRLHGPFPTAFQDLPLLELDLSYNQFSGTIPTWIGSLSELTVLLLQNNHFEGNIPKKLCHLSSLTLIDLSSNNLTGRIPHCISKLEFKGIPTPTVYDTNNLYFSQPTFTISLRDLRMVLKSEQSQNLNFISPAVEEVEFQTKGMSLSYKGTVLYLFSGINLSHNRLTGPIPPEMGNLSQIKVLNFSHNYLTGTIPVAFSNLKSVESLDLSYNHLNGKIPSQLTELYFLAVFNLSYNNLSGRTPQRVAQFATFEWSSYIGNPLLCGEPLPRKCNAAYSPPSTPRAAVNDTEEDSGFMDMDVFYMSFAGSYVTVVLAILAILFINPYWRKAWFHLLEVLLTSSFYFVVDNLVRPVRGFLRV</sequence>
<comment type="caution">
    <text evidence="12">The sequence shown here is derived from an EMBL/GenBank/DDBJ whole genome shotgun (WGS) entry which is preliminary data.</text>
</comment>
<dbReference type="OrthoDB" id="4691307at2759"/>
<keyword evidence="7" id="KW-0677">Repeat</keyword>
<evidence type="ECO:0000256" key="1">
    <source>
        <dbReference type="ARBA" id="ARBA00004167"/>
    </source>
</evidence>
<evidence type="ECO:0000313" key="12">
    <source>
        <dbReference type="EMBL" id="KAE9462651.1"/>
    </source>
</evidence>
<evidence type="ECO:0000256" key="3">
    <source>
        <dbReference type="ARBA" id="ARBA00009592"/>
    </source>
</evidence>
<dbReference type="PANTHER" id="PTHR48062:SF21">
    <property type="entry name" value="RECEPTOR-LIKE PROTEIN 12"/>
    <property type="match status" value="1"/>
</dbReference>
<keyword evidence="13" id="KW-1185">Reference proteome</keyword>
<dbReference type="Pfam" id="PF13855">
    <property type="entry name" value="LRR_8"/>
    <property type="match status" value="2"/>
</dbReference>
<dbReference type="AlphaFoldDB" id="A0A6A4M204"/>
<accession>A0A6A4M204</accession>
<dbReference type="SUPFAM" id="SSF52058">
    <property type="entry name" value="L domain-like"/>
    <property type="match status" value="2"/>
</dbReference>
<keyword evidence="4" id="KW-1003">Cell membrane</keyword>
<dbReference type="InterPro" id="IPR051502">
    <property type="entry name" value="RLP_Defense_Trigger"/>
</dbReference>
<organism evidence="12 13">
    <name type="scientific">Rhododendron williamsianum</name>
    <dbReference type="NCBI Taxonomy" id="262921"/>
    <lineage>
        <taxon>Eukaryota</taxon>
        <taxon>Viridiplantae</taxon>
        <taxon>Streptophyta</taxon>
        <taxon>Embryophyta</taxon>
        <taxon>Tracheophyta</taxon>
        <taxon>Spermatophyta</taxon>
        <taxon>Magnoliopsida</taxon>
        <taxon>eudicotyledons</taxon>
        <taxon>Gunneridae</taxon>
        <taxon>Pentapetalae</taxon>
        <taxon>asterids</taxon>
        <taxon>Ericales</taxon>
        <taxon>Ericaceae</taxon>
        <taxon>Ericoideae</taxon>
        <taxon>Rhodoreae</taxon>
        <taxon>Rhododendron</taxon>
    </lineage>
</organism>
<feature type="transmembrane region" description="Helical" evidence="11">
    <location>
        <begin position="551"/>
        <end position="568"/>
    </location>
</feature>
<keyword evidence="6 11" id="KW-0812">Transmembrane</keyword>
<keyword evidence="8 11" id="KW-1133">Transmembrane helix</keyword>
<reference evidence="12 13" key="1">
    <citation type="journal article" date="2019" name="Genome Biol. Evol.">
        <title>The Rhododendron genome and chromosomal organization provide insight into shared whole-genome duplications across the heath family (Ericaceae).</title>
        <authorList>
            <person name="Soza V.L."/>
            <person name="Lindsley D."/>
            <person name="Waalkes A."/>
            <person name="Ramage E."/>
            <person name="Patwardhan R.P."/>
            <person name="Burton J.N."/>
            <person name="Adey A."/>
            <person name="Kumar A."/>
            <person name="Qiu R."/>
            <person name="Shendure J."/>
            <person name="Hall B."/>
        </authorList>
    </citation>
    <scope>NUCLEOTIDE SEQUENCE [LARGE SCALE GENOMIC DNA]</scope>
    <source>
        <strain evidence="12">RSF 1966-606</strain>
    </source>
</reference>
<dbReference type="FunFam" id="3.80.10.10:FF:000095">
    <property type="entry name" value="LRR receptor-like serine/threonine-protein kinase GSO1"/>
    <property type="match status" value="1"/>
</dbReference>
<evidence type="ECO:0000256" key="8">
    <source>
        <dbReference type="ARBA" id="ARBA00022989"/>
    </source>
</evidence>
<dbReference type="GO" id="GO:0005886">
    <property type="term" value="C:plasma membrane"/>
    <property type="evidence" value="ECO:0007669"/>
    <property type="project" value="UniProtKB-SubCell"/>
</dbReference>
<evidence type="ECO:0000256" key="11">
    <source>
        <dbReference type="SAM" id="Phobius"/>
    </source>
</evidence>
<protein>
    <recommendedName>
        <fullName evidence="14">Leucine-rich repeat-containing N-terminal plant-type domain-containing protein</fullName>
    </recommendedName>
</protein>
<proteinExistence type="inferred from homology"/>
<keyword evidence="9 11" id="KW-0472">Membrane</keyword>
<feature type="transmembrane region" description="Helical" evidence="11">
    <location>
        <begin position="522"/>
        <end position="544"/>
    </location>
</feature>
<keyword evidence="10" id="KW-0325">Glycoprotein</keyword>
<comment type="similarity">
    <text evidence="3">Belongs to the RLP family.</text>
</comment>
<evidence type="ECO:0000256" key="5">
    <source>
        <dbReference type="ARBA" id="ARBA00022614"/>
    </source>
</evidence>
<comment type="subcellular location">
    <subcellularLocation>
        <location evidence="2">Cell membrane</location>
    </subcellularLocation>
    <subcellularLocation>
        <location evidence="1">Membrane</location>
        <topology evidence="1">Single-pass membrane protein</topology>
    </subcellularLocation>
</comment>
<dbReference type="FunFam" id="3.80.10.10:FF:000383">
    <property type="entry name" value="Leucine-rich repeat receptor protein kinase EMS1"/>
    <property type="match status" value="1"/>
</dbReference>
<dbReference type="FunFam" id="3.80.10.10:FF:000213">
    <property type="entry name" value="Tyrosine-sulfated glycopeptide receptor 1"/>
    <property type="match status" value="1"/>
</dbReference>
<dbReference type="PANTHER" id="PTHR48062">
    <property type="entry name" value="RECEPTOR-LIKE PROTEIN 14"/>
    <property type="match status" value="1"/>
</dbReference>
<evidence type="ECO:0000256" key="9">
    <source>
        <dbReference type="ARBA" id="ARBA00023136"/>
    </source>
</evidence>
<keyword evidence="5" id="KW-0433">Leucine-rich repeat</keyword>
<name>A0A6A4M204_9ERIC</name>
<dbReference type="Pfam" id="PF00560">
    <property type="entry name" value="LRR_1"/>
    <property type="match status" value="6"/>
</dbReference>
<dbReference type="InterPro" id="IPR003591">
    <property type="entry name" value="Leu-rich_rpt_typical-subtyp"/>
</dbReference>
<evidence type="ECO:0000256" key="2">
    <source>
        <dbReference type="ARBA" id="ARBA00004236"/>
    </source>
</evidence>
<evidence type="ECO:0000256" key="4">
    <source>
        <dbReference type="ARBA" id="ARBA00022475"/>
    </source>
</evidence>
<dbReference type="EMBL" id="QEFC01000682">
    <property type="protein sequence ID" value="KAE9462651.1"/>
    <property type="molecule type" value="Genomic_DNA"/>
</dbReference>
<dbReference type="SMART" id="SM00369">
    <property type="entry name" value="LRR_TYP"/>
    <property type="match status" value="8"/>
</dbReference>
<dbReference type="Proteomes" id="UP000428333">
    <property type="component" value="Linkage Group LG03"/>
</dbReference>
<dbReference type="GO" id="GO:0051707">
    <property type="term" value="P:response to other organism"/>
    <property type="evidence" value="ECO:0007669"/>
    <property type="project" value="UniProtKB-ARBA"/>
</dbReference>
<gene>
    <name evidence="12" type="ORF">C3L33_05436</name>
</gene>